<dbReference type="GO" id="GO:0008649">
    <property type="term" value="F:rRNA methyltransferase activity"/>
    <property type="evidence" value="ECO:0007669"/>
    <property type="project" value="TreeGrafter"/>
</dbReference>
<feature type="non-terminal residue" evidence="7">
    <location>
        <position position="1"/>
    </location>
</feature>
<organism evidence="7">
    <name type="scientific">marine sediment metagenome</name>
    <dbReference type="NCBI Taxonomy" id="412755"/>
    <lineage>
        <taxon>unclassified sequences</taxon>
        <taxon>metagenomes</taxon>
        <taxon>ecological metagenomes</taxon>
    </lineage>
</organism>
<reference evidence="7" key="1">
    <citation type="journal article" date="2014" name="Front. Microbiol.">
        <title>High frequency of phylogenetically diverse reductive dehalogenase-homologous genes in deep subseafloor sedimentary metagenomes.</title>
        <authorList>
            <person name="Kawai M."/>
            <person name="Futagami T."/>
            <person name="Toyoda A."/>
            <person name="Takaki Y."/>
            <person name="Nishi S."/>
            <person name="Hori S."/>
            <person name="Arai W."/>
            <person name="Tsubouchi T."/>
            <person name="Morono Y."/>
            <person name="Uchiyama I."/>
            <person name="Ito T."/>
            <person name="Fujiyama A."/>
            <person name="Inagaki F."/>
            <person name="Takami H."/>
        </authorList>
    </citation>
    <scope>NUCLEOTIDE SEQUENCE</scope>
    <source>
        <strain evidence="7">Expedition CK06-06</strain>
    </source>
</reference>
<comment type="caution">
    <text evidence="7">The sequence shown here is derived from an EMBL/GenBank/DDBJ whole genome shotgun (WGS) entry which is preliminary data.</text>
</comment>
<evidence type="ECO:0000256" key="3">
    <source>
        <dbReference type="ARBA" id="ARBA00022552"/>
    </source>
</evidence>
<dbReference type="PANTHER" id="PTHR10335:SF17">
    <property type="entry name" value="FIBRILLARIN"/>
    <property type="match status" value="1"/>
</dbReference>
<dbReference type="GO" id="GO:1990259">
    <property type="term" value="F:histone H2AQ104 methyltransferase activity"/>
    <property type="evidence" value="ECO:0007669"/>
    <property type="project" value="TreeGrafter"/>
</dbReference>
<keyword evidence="6" id="KW-0694">RNA-binding</keyword>
<evidence type="ECO:0000256" key="1">
    <source>
        <dbReference type="ARBA" id="ARBA00010632"/>
    </source>
</evidence>
<dbReference type="SUPFAM" id="SSF53335">
    <property type="entry name" value="S-adenosyl-L-methionine-dependent methyltransferases"/>
    <property type="match status" value="1"/>
</dbReference>
<evidence type="ECO:0000256" key="2">
    <source>
        <dbReference type="ARBA" id="ARBA00015190"/>
    </source>
</evidence>
<accession>X1SFC6</accession>
<keyword evidence="5" id="KW-0808">Transferase</keyword>
<dbReference type="Pfam" id="PF01269">
    <property type="entry name" value="Fibrillarin"/>
    <property type="match status" value="1"/>
</dbReference>
<evidence type="ECO:0000256" key="5">
    <source>
        <dbReference type="ARBA" id="ARBA00022679"/>
    </source>
</evidence>
<evidence type="ECO:0000256" key="6">
    <source>
        <dbReference type="ARBA" id="ARBA00022884"/>
    </source>
</evidence>
<dbReference type="GO" id="GO:0003723">
    <property type="term" value="F:RNA binding"/>
    <property type="evidence" value="ECO:0007669"/>
    <property type="project" value="UniProtKB-KW"/>
</dbReference>
<dbReference type="Gene3D" id="3.30.200.20">
    <property type="entry name" value="Phosphorylase Kinase, domain 1"/>
    <property type="match status" value="1"/>
</dbReference>
<dbReference type="PIRSF" id="PIRSF006540">
    <property type="entry name" value="Nop17p"/>
    <property type="match status" value="1"/>
</dbReference>
<sequence length="214" mass="24174">YISGPPHNLKLYSKNLVPGNKVYGEKLITFKGEEYREWDPYRSKLAAMILEKPSVDFLSSELKCLYLGASSGTTISHLSDIVLKGIIYGVEFAERSMRQLIQNTNGRKNIVPILGDANFPEKYANSVFTNIDLVYQDIAQPNQAQIAIANCSYYLKDKGTLILAIKSQSIDSIQKPEKIYVQEKKILEKAGYKISESFNIHKYAANHIILIVHK</sequence>
<dbReference type="AlphaFoldDB" id="X1SFC6"/>
<dbReference type="InterPro" id="IPR029063">
    <property type="entry name" value="SAM-dependent_MTases_sf"/>
</dbReference>
<dbReference type="Gene3D" id="3.40.50.150">
    <property type="entry name" value="Vaccinia Virus protein VP39"/>
    <property type="match status" value="1"/>
</dbReference>
<dbReference type="PRINTS" id="PR00052">
    <property type="entry name" value="FIBRILLARIN"/>
</dbReference>
<dbReference type="InterPro" id="IPR000692">
    <property type="entry name" value="Fibrillarin"/>
</dbReference>
<keyword evidence="3" id="KW-0698">rRNA processing</keyword>
<dbReference type="PANTHER" id="PTHR10335">
    <property type="entry name" value="RRNA 2-O-METHYLTRANSFERASE FIBRILLARIN"/>
    <property type="match status" value="1"/>
</dbReference>
<gene>
    <name evidence="7" type="ORF">S12H4_20240</name>
</gene>
<keyword evidence="4" id="KW-0489">Methyltransferase</keyword>
<name>X1SFC6_9ZZZZ</name>
<dbReference type="NCBIfam" id="NF003276">
    <property type="entry name" value="PRK04266.1-2"/>
    <property type="match status" value="1"/>
</dbReference>
<dbReference type="SMART" id="SM01206">
    <property type="entry name" value="Fibrillarin"/>
    <property type="match status" value="1"/>
</dbReference>
<dbReference type="GO" id="GO:0000494">
    <property type="term" value="P:box C/D sno(s)RNA 3'-end processing"/>
    <property type="evidence" value="ECO:0007669"/>
    <property type="project" value="TreeGrafter"/>
</dbReference>
<comment type="similarity">
    <text evidence="1">Belongs to the methyltransferase superfamily. Fibrillarin family.</text>
</comment>
<dbReference type="HAMAP" id="MF_00351">
    <property type="entry name" value="RNA_methyltransf_FlpA"/>
    <property type="match status" value="1"/>
</dbReference>
<evidence type="ECO:0000256" key="4">
    <source>
        <dbReference type="ARBA" id="ARBA00022603"/>
    </source>
</evidence>
<evidence type="ECO:0000313" key="7">
    <source>
        <dbReference type="EMBL" id="GAI74110.1"/>
    </source>
</evidence>
<protein>
    <recommendedName>
        <fullName evidence="2">rRNA 2'-O-methyltransferase fibrillarin</fullName>
    </recommendedName>
</protein>
<dbReference type="EMBL" id="BARW01010228">
    <property type="protein sequence ID" value="GAI74110.1"/>
    <property type="molecule type" value="Genomic_DNA"/>
</dbReference>
<proteinExistence type="inferred from homology"/>